<evidence type="ECO:0000256" key="3">
    <source>
        <dbReference type="ARBA" id="ARBA00023002"/>
    </source>
</evidence>
<reference evidence="4" key="1">
    <citation type="journal article" date="2019" name="Science">
        <title>Mutation of a bHLH transcription factor allowed almond domestication.</title>
        <authorList>
            <person name="Sanchez-Perez R."/>
            <person name="Pavan S."/>
            <person name="Mazzeo R."/>
            <person name="Moldovan C."/>
            <person name="Aiese Cigliano R."/>
            <person name="Del Cueto J."/>
            <person name="Ricciardi F."/>
            <person name="Lotti C."/>
            <person name="Ricciardi L."/>
            <person name="Dicenta F."/>
            <person name="Lopez-Marques R.L."/>
            <person name="Lindberg Moller B."/>
        </authorList>
    </citation>
    <scope>NUCLEOTIDE SEQUENCE</scope>
</reference>
<accession>A0A4Y1R0A7</accession>
<keyword evidence="3" id="KW-0560">Oxidoreductase</keyword>
<dbReference type="GO" id="GO:0016491">
    <property type="term" value="F:oxidoreductase activity"/>
    <property type="evidence" value="ECO:0007669"/>
    <property type="project" value="UniProtKB-KW"/>
</dbReference>
<evidence type="ECO:0000313" key="4">
    <source>
        <dbReference type="EMBL" id="BBG97515.1"/>
    </source>
</evidence>
<keyword evidence="2" id="KW-0521">NADP</keyword>
<name>A0A4Y1R0A7_PRUDU</name>
<dbReference type="GO" id="GO:0016020">
    <property type="term" value="C:membrane"/>
    <property type="evidence" value="ECO:0007669"/>
    <property type="project" value="TreeGrafter"/>
</dbReference>
<evidence type="ECO:0000256" key="1">
    <source>
        <dbReference type="ARBA" id="ARBA00006484"/>
    </source>
</evidence>
<dbReference type="PANTHER" id="PTHR43490">
    <property type="entry name" value="(+)-NEOMENTHOL DEHYDROGENASE"/>
    <property type="match status" value="1"/>
</dbReference>
<gene>
    <name evidence="4" type="ORF">Prudu_006670</name>
</gene>
<comment type="similarity">
    <text evidence="1">Belongs to the short-chain dehydrogenases/reductases (SDR) family.</text>
</comment>
<protein>
    <submittedName>
        <fullName evidence="4">Uncharacterized protein</fullName>
    </submittedName>
</protein>
<dbReference type="AlphaFoldDB" id="A0A4Y1R0A7"/>
<evidence type="ECO:0000256" key="2">
    <source>
        <dbReference type="ARBA" id="ARBA00022857"/>
    </source>
</evidence>
<dbReference type="EMBL" id="AP019298">
    <property type="protein sequence ID" value="BBG97515.1"/>
    <property type="molecule type" value="Genomic_DNA"/>
</dbReference>
<sequence length="68" mass="7266">MVYAVVTGQIKALDLARVRQLASNGVIVVLTARDEKRGLEAVNNAGIIGKPLNPEAFRSAVSGKENIY</sequence>
<organism evidence="4">
    <name type="scientific">Prunus dulcis</name>
    <name type="common">Almond</name>
    <name type="synonym">Amygdalus dulcis</name>
    <dbReference type="NCBI Taxonomy" id="3755"/>
    <lineage>
        <taxon>Eukaryota</taxon>
        <taxon>Viridiplantae</taxon>
        <taxon>Streptophyta</taxon>
        <taxon>Embryophyta</taxon>
        <taxon>Tracheophyta</taxon>
        <taxon>Spermatophyta</taxon>
        <taxon>Magnoliopsida</taxon>
        <taxon>eudicotyledons</taxon>
        <taxon>Gunneridae</taxon>
        <taxon>Pentapetalae</taxon>
        <taxon>rosids</taxon>
        <taxon>fabids</taxon>
        <taxon>Rosales</taxon>
        <taxon>Rosaceae</taxon>
        <taxon>Amygdaloideae</taxon>
        <taxon>Amygdaleae</taxon>
        <taxon>Prunus</taxon>
    </lineage>
</organism>
<proteinExistence type="inferred from homology"/>
<dbReference type="PANTHER" id="PTHR43490:SF98">
    <property type="entry name" value="OS02G0640600 PROTEIN"/>
    <property type="match status" value="1"/>
</dbReference>